<dbReference type="AlphaFoldDB" id="A0A1Y6EY62"/>
<reference evidence="2" key="1">
    <citation type="submission" date="2017-04" db="EMBL/GenBank/DDBJ databases">
        <authorList>
            <person name="Varghese N."/>
            <person name="Submissions S."/>
        </authorList>
    </citation>
    <scope>NUCLEOTIDE SEQUENCE [LARGE SCALE GENOMIC DNA]</scope>
</reference>
<dbReference type="EMBL" id="FXWK01000001">
    <property type="protein sequence ID" value="SMQ65950.1"/>
    <property type="molecule type" value="Genomic_DNA"/>
</dbReference>
<dbReference type="RefSeq" id="WP_086469689.1">
    <property type="nucleotide sequence ID" value="NZ_FXWK01000001.1"/>
</dbReference>
<sequence length="69" mass="7423">MLISIKDVAKLTSLSRSAINVARAEGRFPAAVEIGPKRIAFVKSEIEQWCADRIAARPANDNSRAQAAA</sequence>
<dbReference type="Proteomes" id="UP000194474">
    <property type="component" value="Unassembled WGS sequence"/>
</dbReference>
<gene>
    <name evidence="1" type="ORF">SAMN06295905_1357</name>
</gene>
<protein>
    <submittedName>
        <fullName evidence="1">Transcriptional regulator, AlpA family</fullName>
    </submittedName>
</protein>
<dbReference type="InterPro" id="IPR010260">
    <property type="entry name" value="AlpA"/>
</dbReference>
<proteinExistence type="predicted"/>
<accession>A0A1Y6EY62</accession>
<dbReference type="Pfam" id="PF05930">
    <property type="entry name" value="Phage_AlpA"/>
    <property type="match status" value="1"/>
</dbReference>
<evidence type="ECO:0000313" key="1">
    <source>
        <dbReference type="EMBL" id="SMQ65950.1"/>
    </source>
</evidence>
<evidence type="ECO:0000313" key="2">
    <source>
        <dbReference type="Proteomes" id="UP000194474"/>
    </source>
</evidence>
<dbReference type="OrthoDB" id="9801242at2"/>
<name>A0A1Y6EY62_9HYPH</name>
<keyword evidence="2" id="KW-1185">Reference proteome</keyword>
<dbReference type="Gene3D" id="1.10.238.160">
    <property type="match status" value="1"/>
</dbReference>
<organism evidence="1 2">
    <name type="scientific">Devosia lucknowensis</name>
    <dbReference type="NCBI Taxonomy" id="1096929"/>
    <lineage>
        <taxon>Bacteria</taxon>
        <taxon>Pseudomonadati</taxon>
        <taxon>Pseudomonadota</taxon>
        <taxon>Alphaproteobacteria</taxon>
        <taxon>Hyphomicrobiales</taxon>
        <taxon>Devosiaceae</taxon>
        <taxon>Devosia</taxon>
    </lineage>
</organism>